<name>A0AAN7G9Y2_9MYRT</name>
<reference evidence="2 3" key="1">
    <citation type="journal article" date="2023" name="Hortic Res">
        <title>Pangenome of water caltrop reveals structural variations and asymmetric subgenome divergence after allopolyploidization.</title>
        <authorList>
            <person name="Zhang X."/>
            <person name="Chen Y."/>
            <person name="Wang L."/>
            <person name="Yuan Y."/>
            <person name="Fang M."/>
            <person name="Shi L."/>
            <person name="Lu R."/>
            <person name="Comes H.P."/>
            <person name="Ma Y."/>
            <person name="Chen Y."/>
            <person name="Huang G."/>
            <person name="Zhou Y."/>
            <person name="Zheng Z."/>
            <person name="Qiu Y."/>
        </authorList>
    </citation>
    <scope>NUCLEOTIDE SEQUENCE [LARGE SCALE GENOMIC DNA]</scope>
    <source>
        <tissue evidence="2">Roots</tissue>
    </source>
</reference>
<organism evidence="2 3">
    <name type="scientific">Trapa incisa</name>
    <dbReference type="NCBI Taxonomy" id="236973"/>
    <lineage>
        <taxon>Eukaryota</taxon>
        <taxon>Viridiplantae</taxon>
        <taxon>Streptophyta</taxon>
        <taxon>Embryophyta</taxon>
        <taxon>Tracheophyta</taxon>
        <taxon>Spermatophyta</taxon>
        <taxon>Magnoliopsida</taxon>
        <taxon>eudicotyledons</taxon>
        <taxon>Gunneridae</taxon>
        <taxon>Pentapetalae</taxon>
        <taxon>rosids</taxon>
        <taxon>malvids</taxon>
        <taxon>Myrtales</taxon>
        <taxon>Lythraceae</taxon>
        <taxon>Trapa</taxon>
    </lineage>
</organism>
<protein>
    <submittedName>
        <fullName evidence="2">Uncharacterized protein</fullName>
    </submittedName>
</protein>
<evidence type="ECO:0000313" key="2">
    <source>
        <dbReference type="EMBL" id="KAK4741056.1"/>
    </source>
</evidence>
<sequence>MRVYSALELELELQVQQRLRGIWASGCFLLGPSSRAMLILLGSIDCLIMARSPVTYVKFTHCTDGSQSRAHAVINGRAMDYNGSRHPKSLGKSKVFPRGFDLGFRKSPLSSASARFFPDDSSSARSPLSAAASTPVRFSLGVPFSWEKLPGVPKRPASGRRSDPSASFKHTKLLPLPPSATPKKHGGPAEGSTLRKKSSPPAAGWEWDPFVAALVECSRDDAHIHHHDSRREEEDDGEGWWVGAKVTRSISDRFDFARRLSSSCKSMCSVDESIVYVPRSSSAASATRYGLIRYDHPGSSHP</sequence>
<feature type="region of interest" description="Disordered" evidence="1">
    <location>
        <begin position="149"/>
        <end position="202"/>
    </location>
</feature>
<evidence type="ECO:0000256" key="1">
    <source>
        <dbReference type="SAM" id="MobiDB-lite"/>
    </source>
</evidence>
<dbReference type="EMBL" id="JAXIOK010000024">
    <property type="protein sequence ID" value="KAK4741056.1"/>
    <property type="molecule type" value="Genomic_DNA"/>
</dbReference>
<comment type="caution">
    <text evidence="2">The sequence shown here is derived from an EMBL/GenBank/DDBJ whole genome shotgun (WGS) entry which is preliminary data.</text>
</comment>
<proteinExistence type="predicted"/>
<dbReference type="PANTHER" id="PTHR33696">
    <property type="entry name" value="T22J18.15-RELATED"/>
    <property type="match status" value="1"/>
</dbReference>
<evidence type="ECO:0000313" key="3">
    <source>
        <dbReference type="Proteomes" id="UP001345219"/>
    </source>
</evidence>
<gene>
    <name evidence="2" type="ORF">SAY87_024644</name>
</gene>
<keyword evidence="3" id="KW-1185">Reference proteome</keyword>
<dbReference type="AlphaFoldDB" id="A0AAN7G9Y2"/>
<dbReference type="Proteomes" id="UP001345219">
    <property type="component" value="Chromosome 19"/>
</dbReference>
<accession>A0AAN7G9Y2</accession>
<dbReference type="PANTHER" id="PTHR33696:SF1">
    <property type="entry name" value="T22J18.15"/>
    <property type="match status" value="1"/>
</dbReference>